<name>A0A922I9A6_DERFA</name>
<evidence type="ECO:0000313" key="2">
    <source>
        <dbReference type="Proteomes" id="UP000790347"/>
    </source>
</evidence>
<evidence type="ECO:0000313" key="1">
    <source>
        <dbReference type="EMBL" id="KAH9525900.1"/>
    </source>
</evidence>
<dbReference type="Proteomes" id="UP000790347">
    <property type="component" value="Unassembled WGS sequence"/>
</dbReference>
<gene>
    <name evidence="1" type="ORF">DERF_000033</name>
</gene>
<proteinExistence type="predicted"/>
<reference evidence="1" key="1">
    <citation type="submission" date="2013-05" db="EMBL/GenBank/DDBJ databases">
        <authorList>
            <person name="Yim A.K.Y."/>
            <person name="Chan T.F."/>
            <person name="Ji K.M."/>
            <person name="Liu X.Y."/>
            <person name="Zhou J.W."/>
            <person name="Li R.Q."/>
            <person name="Yang K.Y."/>
            <person name="Li J."/>
            <person name="Li M."/>
            <person name="Law P.T.W."/>
            <person name="Wu Y.L."/>
            <person name="Cai Z.L."/>
            <person name="Qin H."/>
            <person name="Bao Y."/>
            <person name="Leung R.K.K."/>
            <person name="Ng P.K.S."/>
            <person name="Zou J."/>
            <person name="Zhong X.J."/>
            <person name="Ran P.X."/>
            <person name="Zhong N.S."/>
            <person name="Liu Z.G."/>
            <person name="Tsui S.K.W."/>
        </authorList>
    </citation>
    <scope>NUCLEOTIDE SEQUENCE</scope>
    <source>
        <strain evidence="1">Derf</strain>
        <tissue evidence="1">Whole organism</tissue>
    </source>
</reference>
<comment type="caution">
    <text evidence="1">The sequence shown here is derived from an EMBL/GenBank/DDBJ whole genome shotgun (WGS) entry which is preliminary data.</text>
</comment>
<reference evidence="1" key="2">
    <citation type="journal article" date="2022" name="Res Sq">
        <title>Comparative Genomics Reveals Insights into the Divergent Evolution of Astigmatic Mites and Household Pest Adaptations.</title>
        <authorList>
            <person name="Xiong Q."/>
            <person name="Wan A.T.-Y."/>
            <person name="Liu X.-Y."/>
            <person name="Fung C.S.-H."/>
            <person name="Xiao X."/>
            <person name="Malainual N."/>
            <person name="Hou J."/>
            <person name="Wang L."/>
            <person name="Wang M."/>
            <person name="Yang K."/>
            <person name="Cui Y."/>
            <person name="Leung E."/>
            <person name="Nong W."/>
            <person name="Shin S.-K."/>
            <person name="Au S."/>
            <person name="Jeong K.Y."/>
            <person name="Chew F.T."/>
            <person name="Hui J."/>
            <person name="Leung T.F."/>
            <person name="Tungtrongchitr A."/>
            <person name="Zhong N."/>
            <person name="Liu Z."/>
            <person name="Tsui S."/>
        </authorList>
    </citation>
    <scope>NUCLEOTIDE SEQUENCE</scope>
    <source>
        <strain evidence="1">Derf</strain>
        <tissue evidence="1">Whole organism</tissue>
    </source>
</reference>
<accession>A0A922I9A6</accession>
<organism evidence="1 2">
    <name type="scientific">Dermatophagoides farinae</name>
    <name type="common">American house dust mite</name>
    <dbReference type="NCBI Taxonomy" id="6954"/>
    <lineage>
        <taxon>Eukaryota</taxon>
        <taxon>Metazoa</taxon>
        <taxon>Ecdysozoa</taxon>
        <taxon>Arthropoda</taxon>
        <taxon>Chelicerata</taxon>
        <taxon>Arachnida</taxon>
        <taxon>Acari</taxon>
        <taxon>Acariformes</taxon>
        <taxon>Sarcoptiformes</taxon>
        <taxon>Astigmata</taxon>
        <taxon>Psoroptidia</taxon>
        <taxon>Analgoidea</taxon>
        <taxon>Pyroglyphidae</taxon>
        <taxon>Dermatophagoidinae</taxon>
        <taxon>Dermatophagoides</taxon>
    </lineage>
</organism>
<sequence length="60" mass="7440">MKFQYVRHSIFCQSKEEEEVEEKKFSEFNDFVYRKNVVKPTQEELEQRDVYFNKELNSVL</sequence>
<dbReference type="EMBL" id="ASGP02000001">
    <property type="protein sequence ID" value="KAH9525900.1"/>
    <property type="molecule type" value="Genomic_DNA"/>
</dbReference>
<keyword evidence="2" id="KW-1185">Reference proteome</keyword>
<protein>
    <submittedName>
        <fullName evidence="1">Uncharacterized protein</fullName>
    </submittedName>
</protein>
<dbReference type="AlphaFoldDB" id="A0A922I9A6"/>